<dbReference type="Gene3D" id="3.30.420.10">
    <property type="entry name" value="Ribonuclease H-like superfamily/Ribonuclease H"/>
    <property type="match status" value="1"/>
</dbReference>
<dbReference type="Pfam" id="PF13395">
    <property type="entry name" value="HNH_4"/>
    <property type="match status" value="1"/>
</dbReference>
<dbReference type="EMBL" id="CP047129">
    <property type="protein sequence ID" value="QHB63237.1"/>
    <property type="molecule type" value="Genomic_DNA"/>
</dbReference>
<evidence type="ECO:0000313" key="15">
    <source>
        <dbReference type="Proteomes" id="UP000464884"/>
    </source>
</evidence>
<comment type="cofactor">
    <cofactor evidence="1">
        <name>Mg(2+)</name>
        <dbReference type="ChEBI" id="CHEBI:18420"/>
    </cofactor>
</comment>
<evidence type="ECO:0000256" key="10">
    <source>
        <dbReference type="ARBA" id="ARBA00023211"/>
    </source>
</evidence>
<dbReference type="Pfam" id="PF16592">
    <property type="entry name" value="Cas9_REC"/>
    <property type="match status" value="1"/>
</dbReference>
<keyword evidence="4 12" id="KW-0255">Endonuclease</keyword>
<dbReference type="GO" id="GO:0016787">
    <property type="term" value="F:hydrolase activity"/>
    <property type="evidence" value="ECO:0007669"/>
    <property type="project" value="UniProtKB-KW"/>
</dbReference>
<dbReference type="Proteomes" id="UP000464884">
    <property type="component" value="Chromosome"/>
</dbReference>
<dbReference type="InterPro" id="IPR033114">
    <property type="entry name" value="HNH_CAS9"/>
</dbReference>
<proteinExistence type="inferred from homology"/>
<dbReference type="InterPro" id="IPR036397">
    <property type="entry name" value="RNaseH_sf"/>
</dbReference>
<keyword evidence="8 12" id="KW-0051">Antiviral defense</keyword>
<comment type="function">
    <text evidence="12">CRISPR (clustered regularly interspaced short palindromic repeat) is an adaptive immune system that provides protection against mobile genetic elements (viruses, transposable elements and conjugative plasmids). CRISPR clusters contain spacers, sequences complementary to antecedent mobile elements, and target invading nucleic acids. CRISPR clusters are transcribed and processed into CRISPR RNA (crRNA). In type II CRISPR systems correct processing of pre-crRNA requires a trans-encoded small RNA (tracrRNA), endogenous ribonuclease 3 (rnc) and this protein. The tracrRNA serves as a guide for ribonuclease 3-aided processing of pre-crRNA. Subsequently Cas9/crRNA/tracrRNA endonucleolytically cleaves linear or circular dsDNA target complementary to the spacer; Cas9 is inactive in the absence of the 2 guide RNAs (gRNA). Cas9 recognizes the protospacer adjacent motif (PAM) in the CRISPR repeat sequences to help distinguish self versus nonself, as targets within the bacterial CRISPR locus do not have PAMs. PAM recognition is also required for catalytic activity.</text>
</comment>
<keyword evidence="10" id="KW-0464">Manganese</keyword>
<dbReference type="InterPro" id="IPR032237">
    <property type="entry name" value="Cas9_PI"/>
</dbReference>
<evidence type="ECO:0000256" key="8">
    <source>
        <dbReference type="ARBA" id="ARBA00023118"/>
    </source>
</evidence>
<organism evidence="14 15">
    <name type="scientific">Bifidobacterium adolescentis</name>
    <dbReference type="NCBI Taxonomy" id="1680"/>
    <lineage>
        <taxon>Bacteria</taxon>
        <taxon>Bacillati</taxon>
        <taxon>Actinomycetota</taxon>
        <taxon>Actinomycetes</taxon>
        <taxon>Bifidobacteriales</taxon>
        <taxon>Bifidobacteriaceae</taxon>
        <taxon>Bifidobacterium</taxon>
    </lineage>
</organism>
<dbReference type="RefSeq" id="WP_117801101.1">
    <property type="nucleotide sequence ID" value="NZ_CP047129.1"/>
</dbReference>
<reference evidence="14 15" key="1">
    <citation type="submission" date="2019-12" db="EMBL/GenBank/DDBJ databases">
        <title>Draft Genome Sequence of Bifidobacterium adolescentis ZJ2.</title>
        <authorList>
            <person name="Jin Z."/>
        </authorList>
    </citation>
    <scope>NUCLEOTIDE SEQUENCE [LARGE SCALE GENOMIC DNA]</scope>
    <source>
        <strain evidence="14 15">ZJ2</strain>
    </source>
</reference>
<dbReference type="GO" id="GO:0046872">
    <property type="term" value="F:metal ion binding"/>
    <property type="evidence" value="ECO:0007669"/>
    <property type="project" value="UniProtKB-UniRule"/>
</dbReference>
<feature type="domain" description="HNH Cas9-type" evidence="13">
    <location>
        <begin position="813"/>
        <end position="969"/>
    </location>
</feature>
<dbReference type="Pfam" id="PF16593">
    <property type="entry name" value="Cas9-BH"/>
    <property type="match status" value="1"/>
</dbReference>
<evidence type="ECO:0000256" key="4">
    <source>
        <dbReference type="ARBA" id="ARBA00022759"/>
    </source>
</evidence>
<evidence type="ECO:0000256" key="7">
    <source>
        <dbReference type="ARBA" id="ARBA00022884"/>
    </source>
</evidence>
<evidence type="ECO:0000259" key="13">
    <source>
        <dbReference type="PROSITE" id="PS51749"/>
    </source>
</evidence>
<dbReference type="GO" id="GO:0051607">
    <property type="term" value="P:defense response to virus"/>
    <property type="evidence" value="ECO:0007669"/>
    <property type="project" value="UniProtKB-UniRule"/>
</dbReference>
<evidence type="ECO:0000256" key="6">
    <source>
        <dbReference type="ARBA" id="ARBA00022842"/>
    </source>
</evidence>
<dbReference type="InterPro" id="IPR028629">
    <property type="entry name" value="Cas9"/>
</dbReference>
<dbReference type="GO" id="GO:0043571">
    <property type="term" value="P:maintenance of CRISPR repeat elements"/>
    <property type="evidence" value="ECO:0007669"/>
    <property type="project" value="UniProtKB-UniRule"/>
</dbReference>
<dbReference type="InterPro" id="IPR055228">
    <property type="entry name" value="Cas9_RuvC"/>
</dbReference>
<evidence type="ECO:0000256" key="12">
    <source>
        <dbReference type="HAMAP-Rule" id="MF_01480"/>
    </source>
</evidence>
<evidence type="ECO:0000256" key="1">
    <source>
        <dbReference type="ARBA" id="ARBA00001946"/>
    </source>
</evidence>
<protein>
    <recommendedName>
        <fullName evidence="12">CRISPR-associated endonuclease Cas9</fullName>
        <ecNumber evidence="12">3.1.-.-</ecNumber>
    </recommendedName>
</protein>
<sequence length="1385" mass="159473">MSRKKIVPNYAISLDIGNASVGWAAFTPDYRLMRAKGRELIGVRLFEPAQTAEARRMARTTRRRYSRRRWRLHMLDAIFDAPLAEVDPSFLARRKYSWVHPADENNADYWYGGVLFDSKNQDKRFYKQYPTIYHLRKTLMEDDKQHDIREVYFAVHHLLKYRGNFLVEGDLDSSSVFDSKNLLNLIGEIILCVFDEQLDGSWTAGIDKKRLADTLCTTKGSRSMRVENALAVICESCELPKEQINVIKAIFAGLEGNKLDLAKIFPSEERTSDEKKALGIYFNKSDYEEVRAQVVDSGLLDDEQCELLDKMQKQYSAIALKQLLGNAKSVSESMCASYTRHQRNWDLIKKELRTEDNADEINKHYGELVGWTMVDGRRRSIRGTSTYEKTRQNANKYFSKLIEASNLSESKKMDLKHAIDEDRLFPVQRDSDNGVIPYQLHRNELRRILEKQGKYYPFLLDTFEKNGEQVNKIEGLLTFRVPYFVGPLVEREGMQPSDNGENHWMKRKKSGEITPWNFDKMVDKDESGRRFIERLVDTDSYLLGEATLPKNSMLYQEYEVLNELNNVRLSVRSGNRWENRRRQRLGREEKTLLIRNLFMKGGVVTKKAAENLLRKEYGRTYELSGLASESKFMSSMSSYGKLCRIFGAERVNKDSELMEQIIELQTVFEDKETLLHQLRMLDGLSDSDCELLARTHYTGWGKLSRKLLTTKVGECKIGDDFAPQKHSIIEIMRFEDRNFMEIITDKNYGFPEWIDEQNLGADKKQSLESMVDELHVSPKVKRGIIQSVRLIDDISKAVGKKPSRIFLELAGDIQASVRTTSRKNRLLELYKNAGLRKEFSDIYDRLEASDDKGLQDDRWFLYYTQLGKDMYTGEELDIDRLSSDYDIDHIIPQAVTQNDSLDNRVLVSRAANARKTDSFAYLPELVEARRGFWQELLDNRLISQTKFERLVRQNDFGRHEKERFVERSLVETRQIMKNVATLMRRRYGNSSAVIGLNSELTKEMRQYLGFEHKNRDINDYHHAQDALCLGVAGQFAVNRGFFDNGAVSDGAANAYNIYLQDYLRGYREKLKAGDRKHGKAFGFIVGSMASADENKRINPKTGEIAWSEADKDYLRRVMNYRKMLVTQKVGDSFGALYNETRYGAAVKEGHDGIAFDKNKADTSLYGGFSSAKVVYSILVELKGKVRLVNITMQEYSMLGDCPSDEALKKVLVAKKPEYAKAKILLRHIPSMQLIRYKGACMTIKSATELNNARQLWLDCDVYNALDDYLKCGTSKSSIDIMQIWDALFDAVNKHYPLHRVEESTLAKARTKFEKLDLDKQLDVLGMIVVALHADPGRANLSLVGLPSEWKRVRSVSFSDDDEFVFQSPSGLFETKITIAELKKAE</sequence>
<feature type="active site" description="For RuvC-like nuclease domain" evidence="12">
    <location>
        <position position="15"/>
    </location>
</feature>
<keyword evidence="9 12" id="KW-0238">DNA-binding</keyword>
<comment type="subunit">
    <text evidence="11 12">Monomer. Binds crRNA and tracrRNA.</text>
</comment>
<dbReference type="NCBIfam" id="TIGR01865">
    <property type="entry name" value="cas_Csn1"/>
    <property type="match status" value="1"/>
</dbReference>
<dbReference type="HAMAP" id="MF_01480">
    <property type="entry name" value="Cas9"/>
    <property type="match status" value="1"/>
</dbReference>
<dbReference type="InterPro" id="IPR032239">
    <property type="entry name" value="Cas9-BH"/>
</dbReference>
<comment type="similarity">
    <text evidence="12">Belongs to the CRISPR-associated Cas9 family.</text>
</comment>
<name>A0A6I6R1W8_BIFAD</name>
<dbReference type="GO" id="GO:0003723">
    <property type="term" value="F:RNA binding"/>
    <property type="evidence" value="ECO:0007669"/>
    <property type="project" value="UniProtKB-UniRule"/>
</dbReference>
<keyword evidence="3" id="KW-0479">Metal-binding</keyword>
<accession>A0A6I6R1W8</accession>
<comment type="domain">
    <text evidence="12">Has 2 endonuclease domains. The discontinuous RuvC-like domain cleaves the target DNA noncomplementary to crRNA while the HNH nuclease domain cleaves the target DNA complementary to crRNA.</text>
</comment>
<keyword evidence="6" id="KW-0460">Magnesium</keyword>
<evidence type="ECO:0000256" key="5">
    <source>
        <dbReference type="ARBA" id="ARBA00022801"/>
    </source>
</evidence>
<gene>
    <name evidence="12 14" type="primary">cas9</name>
    <name evidence="14" type="ORF">F3K97_08300</name>
</gene>
<dbReference type="EC" id="3.1.-.-" evidence="12"/>
<dbReference type="GO" id="GO:0003677">
    <property type="term" value="F:DNA binding"/>
    <property type="evidence" value="ECO:0007669"/>
    <property type="project" value="UniProtKB-UniRule"/>
</dbReference>
<evidence type="ECO:0000256" key="2">
    <source>
        <dbReference type="ARBA" id="ARBA00022722"/>
    </source>
</evidence>
<dbReference type="InterPro" id="IPR003615">
    <property type="entry name" value="HNH_nuc"/>
</dbReference>
<dbReference type="GO" id="GO:0004519">
    <property type="term" value="F:endonuclease activity"/>
    <property type="evidence" value="ECO:0007669"/>
    <property type="project" value="UniProtKB-UniRule"/>
</dbReference>
<evidence type="ECO:0000256" key="3">
    <source>
        <dbReference type="ARBA" id="ARBA00022723"/>
    </source>
</evidence>
<dbReference type="PROSITE" id="PS51749">
    <property type="entry name" value="HNH_CAS9"/>
    <property type="match status" value="1"/>
</dbReference>
<feature type="active site" description="Proton acceptor for HNH nuclease domain" evidence="12">
    <location>
        <position position="889"/>
    </location>
</feature>
<evidence type="ECO:0000313" key="14">
    <source>
        <dbReference type="EMBL" id="QHB63237.1"/>
    </source>
</evidence>
<evidence type="ECO:0000256" key="11">
    <source>
        <dbReference type="ARBA" id="ARBA00046380"/>
    </source>
</evidence>
<evidence type="ECO:0000256" key="9">
    <source>
        <dbReference type="ARBA" id="ARBA00023125"/>
    </source>
</evidence>
<dbReference type="Pfam" id="PF22702">
    <property type="entry name" value="Cas9_RuvC"/>
    <property type="match status" value="1"/>
</dbReference>
<keyword evidence="5 12" id="KW-0378">Hydrolase</keyword>
<keyword evidence="2 12" id="KW-0540">Nuclease</keyword>
<dbReference type="InterPro" id="IPR032240">
    <property type="entry name" value="Cas9_REC"/>
</dbReference>
<dbReference type="Pfam" id="PF16595">
    <property type="entry name" value="Cas9_PI"/>
    <property type="match status" value="1"/>
</dbReference>
<comment type="caution">
    <text evidence="12">Lacks conserved residue(s) required for the propagation of feature annotation.</text>
</comment>
<keyword evidence="7 12" id="KW-0694">RNA-binding</keyword>